<dbReference type="EMBL" id="JACIDT010000007">
    <property type="protein sequence ID" value="MBB3926555.1"/>
    <property type="molecule type" value="Genomic_DNA"/>
</dbReference>
<keyword evidence="3" id="KW-0274">FAD</keyword>
<dbReference type="GO" id="GO:1903457">
    <property type="term" value="P:lactate catabolic process"/>
    <property type="evidence" value="ECO:0007669"/>
    <property type="project" value="TreeGrafter"/>
</dbReference>
<dbReference type="Pfam" id="PF02913">
    <property type="entry name" value="FAD-oxidase_C"/>
    <property type="match status" value="1"/>
</dbReference>
<dbReference type="AlphaFoldDB" id="A0A7W6BGI6"/>
<evidence type="ECO:0000313" key="7">
    <source>
        <dbReference type="Proteomes" id="UP000571950"/>
    </source>
</evidence>
<keyword evidence="2" id="KW-0285">Flavoprotein</keyword>
<dbReference type="InterPro" id="IPR016164">
    <property type="entry name" value="FAD-linked_Oxase-like_C"/>
</dbReference>
<dbReference type="InterPro" id="IPR016169">
    <property type="entry name" value="FAD-bd_PCMH_sub2"/>
</dbReference>
<name>A0A7W6BGI6_9SPHN</name>
<comment type="cofactor">
    <cofactor evidence="1">
        <name>FAD</name>
        <dbReference type="ChEBI" id="CHEBI:57692"/>
    </cofactor>
</comment>
<evidence type="ECO:0000256" key="1">
    <source>
        <dbReference type="ARBA" id="ARBA00001974"/>
    </source>
</evidence>
<sequence>MATTFPRKLGGGAFEQSLKEFRAIVGDQWVLSGEEDRQSYIDPYALGDGADHDCSAVIAPASTEEVQAVVRAANRHKVPLWPVGRGKNLGYGGASPAEKGNVILDLSRMNRILEVNEQYAHCLLEPGVGFFDLYYHLQEKKIPLWMSVPGNSWGSVIGNALDRGIGYTPYGDHCEQICGLEVVLPDGDIVRTGMGAQDGSRGWQHYKYGYGPGWDQMFFQSNFGIVTKAGLWLQPEPEMTAKIELAFPHFDDAAWAIDILADLRRRDVIQHNIVFGSPVRAASTMSQRADWYEGEGAIPDSVSEEMMKKLGLGWWNAKINLYGHEGIVTAQVALIRKLFEPRLGKRLEFQFWRKGEPLEKSAQGVPTTMGLQCVNWYGGRGGHLSFAPVMPSDGKLALAYAKKIKAYYEEIGQDYYASFTIGRRHINNVSLILYNRDDPAMVARADKLYRHLLAEAAGQGFAEYRGHISYMDAVADTFDYGGHALRRLNDKVKACLDPHNIIAPGRNGIGSAPGAVANTGDAR</sequence>
<dbReference type="InterPro" id="IPR004113">
    <property type="entry name" value="FAD-bd_oxidored_4_C"/>
</dbReference>
<keyword evidence="4 6" id="KW-0560">Oxidoreductase</keyword>
<keyword evidence="7" id="KW-1185">Reference proteome</keyword>
<dbReference type="InterPro" id="IPR006094">
    <property type="entry name" value="Oxid_FAD_bind_N"/>
</dbReference>
<dbReference type="InterPro" id="IPR016166">
    <property type="entry name" value="FAD-bd_PCMH"/>
</dbReference>
<dbReference type="Gene3D" id="3.40.462.10">
    <property type="entry name" value="FAD-linked oxidases, C-terminal domain"/>
    <property type="match status" value="1"/>
</dbReference>
<dbReference type="GO" id="GO:0004458">
    <property type="term" value="F:D-lactate dehydrogenase (cytochrome) activity"/>
    <property type="evidence" value="ECO:0007669"/>
    <property type="project" value="TreeGrafter"/>
</dbReference>
<dbReference type="InterPro" id="IPR036318">
    <property type="entry name" value="FAD-bd_PCMH-like_sf"/>
</dbReference>
<dbReference type="Proteomes" id="UP000571950">
    <property type="component" value="Unassembled WGS sequence"/>
</dbReference>
<organism evidence="6 7">
    <name type="scientific">Sphingobium jiangsuense</name>
    <dbReference type="NCBI Taxonomy" id="870476"/>
    <lineage>
        <taxon>Bacteria</taxon>
        <taxon>Pseudomonadati</taxon>
        <taxon>Pseudomonadota</taxon>
        <taxon>Alphaproteobacteria</taxon>
        <taxon>Sphingomonadales</taxon>
        <taxon>Sphingomonadaceae</taxon>
        <taxon>Sphingobium</taxon>
    </lineage>
</organism>
<dbReference type="GO" id="GO:0071949">
    <property type="term" value="F:FAD binding"/>
    <property type="evidence" value="ECO:0007669"/>
    <property type="project" value="InterPro"/>
</dbReference>
<reference evidence="6 7" key="1">
    <citation type="submission" date="2020-08" db="EMBL/GenBank/DDBJ databases">
        <title>Genomic Encyclopedia of Type Strains, Phase IV (KMG-IV): sequencing the most valuable type-strain genomes for metagenomic binning, comparative biology and taxonomic classification.</title>
        <authorList>
            <person name="Goeker M."/>
        </authorList>
    </citation>
    <scope>NUCLEOTIDE SEQUENCE [LARGE SCALE GENOMIC DNA]</scope>
    <source>
        <strain evidence="6 7">DSM 26189</strain>
    </source>
</reference>
<evidence type="ECO:0000256" key="4">
    <source>
        <dbReference type="ARBA" id="ARBA00023002"/>
    </source>
</evidence>
<dbReference type="EC" id="1.17.9.1" evidence="6"/>
<dbReference type="GO" id="GO:0008720">
    <property type="term" value="F:D-lactate dehydrogenase (NAD+) activity"/>
    <property type="evidence" value="ECO:0007669"/>
    <property type="project" value="TreeGrafter"/>
</dbReference>
<evidence type="ECO:0000256" key="3">
    <source>
        <dbReference type="ARBA" id="ARBA00022827"/>
    </source>
</evidence>
<evidence type="ECO:0000259" key="5">
    <source>
        <dbReference type="PROSITE" id="PS51387"/>
    </source>
</evidence>
<dbReference type="PROSITE" id="PS51387">
    <property type="entry name" value="FAD_PCMH"/>
    <property type="match status" value="1"/>
</dbReference>
<dbReference type="Pfam" id="PF01565">
    <property type="entry name" value="FAD_binding_4"/>
    <property type="match status" value="1"/>
</dbReference>
<dbReference type="InterPro" id="IPR016170">
    <property type="entry name" value="Cytok_DH_C_sf"/>
</dbReference>
<dbReference type="PANTHER" id="PTHR11748:SF114">
    <property type="entry name" value="ARYL-ALCOHOL OXIDASE VANILLYL-ALCOHOL OXIDASE (AFU_ORTHOLOGUE AFUA_3G09500)-RELATED"/>
    <property type="match status" value="1"/>
</dbReference>
<dbReference type="GO" id="GO:0018695">
    <property type="term" value="F:4-cresol dehydrogenase (hydroxylating) activity"/>
    <property type="evidence" value="ECO:0007669"/>
    <property type="project" value="UniProtKB-EC"/>
</dbReference>
<accession>A0A7W6BGI6</accession>
<dbReference type="InterPro" id="IPR016171">
    <property type="entry name" value="Vanillyl_alc_oxidase_C-sub2"/>
</dbReference>
<dbReference type="Gene3D" id="3.30.465.10">
    <property type="match status" value="1"/>
</dbReference>
<dbReference type="Gene3D" id="3.30.43.10">
    <property type="entry name" value="Uridine Diphospho-n-acetylenolpyruvylglucosamine Reductase, domain 2"/>
    <property type="match status" value="1"/>
</dbReference>
<gene>
    <name evidence="6" type="ORF">GGR43_002275</name>
</gene>
<dbReference type="InterPro" id="IPR016167">
    <property type="entry name" value="FAD-bd_PCMH_sub1"/>
</dbReference>
<dbReference type="SUPFAM" id="SSF56176">
    <property type="entry name" value="FAD-binding/transporter-associated domain-like"/>
    <property type="match status" value="1"/>
</dbReference>
<evidence type="ECO:0000313" key="6">
    <source>
        <dbReference type="EMBL" id="MBB3926555.1"/>
    </source>
</evidence>
<proteinExistence type="predicted"/>
<dbReference type="SUPFAM" id="SSF55103">
    <property type="entry name" value="FAD-linked oxidases, C-terminal domain"/>
    <property type="match status" value="1"/>
</dbReference>
<dbReference type="RefSeq" id="WP_188072066.1">
    <property type="nucleotide sequence ID" value="NZ_BSPS01000054.1"/>
</dbReference>
<evidence type="ECO:0000256" key="2">
    <source>
        <dbReference type="ARBA" id="ARBA00022630"/>
    </source>
</evidence>
<protein>
    <submittedName>
        <fullName evidence="6">4-cresol dehydrogenase (Hydroxylating)</fullName>
        <ecNumber evidence="6">1.17.9.1</ecNumber>
    </submittedName>
</protein>
<dbReference type="Gene3D" id="1.10.45.10">
    <property type="entry name" value="Vanillyl-alcohol Oxidase, Chain A, domain 4"/>
    <property type="match status" value="1"/>
</dbReference>
<dbReference type="PANTHER" id="PTHR11748">
    <property type="entry name" value="D-LACTATE DEHYDROGENASE"/>
    <property type="match status" value="1"/>
</dbReference>
<feature type="domain" description="FAD-binding PCMH-type" evidence="5">
    <location>
        <begin position="50"/>
        <end position="236"/>
    </location>
</feature>
<comment type="caution">
    <text evidence="6">The sequence shown here is derived from an EMBL/GenBank/DDBJ whole genome shotgun (WGS) entry which is preliminary data.</text>
</comment>